<gene>
    <name evidence="1" type="ORF">PEVE_00041957</name>
</gene>
<reference evidence="1 2" key="1">
    <citation type="submission" date="2022-05" db="EMBL/GenBank/DDBJ databases">
        <authorList>
            <consortium name="Genoscope - CEA"/>
            <person name="William W."/>
        </authorList>
    </citation>
    <scope>NUCLEOTIDE SEQUENCE [LARGE SCALE GENOMIC DNA]</scope>
</reference>
<evidence type="ECO:0000313" key="2">
    <source>
        <dbReference type="Proteomes" id="UP001159427"/>
    </source>
</evidence>
<dbReference type="Proteomes" id="UP001159427">
    <property type="component" value="Unassembled WGS sequence"/>
</dbReference>
<name>A0ABN8PH01_9CNID</name>
<accession>A0ABN8PH01</accession>
<keyword evidence="2" id="KW-1185">Reference proteome</keyword>
<comment type="caution">
    <text evidence="1">The sequence shown here is derived from an EMBL/GenBank/DDBJ whole genome shotgun (WGS) entry which is preliminary data.</text>
</comment>
<proteinExistence type="predicted"/>
<dbReference type="EMBL" id="CALNXI010000809">
    <property type="protein sequence ID" value="CAH3140991.1"/>
    <property type="molecule type" value="Genomic_DNA"/>
</dbReference>
<evidence type="ECO:0000313" key="1">
    <source>
        <dbReference type="EMBL" id="CAH3140991.1"/>
    </source>
</evidence>
<sequence length="149" mass="17989">MHKTVEVRQLKNFNEAEFLRDLHIIDWNRVTTHNNPNEMWDFWKHLLASVIDKHAQFRRVKNKWSPWITNELLLEIHERDFLKKKAASTNDPSIWKQFKDARNKAYDSVKKAKRKYFSENLDANKSDPRKTWQLMNSNLGKVNQPRCLK</sequence>
<organism evidence="1 2">
    <name type="scientific">Porites evermanni</name>
    <dbReference type="NCBI Taxonomy" id="104178"/>
    <lineage>
        <taxon>Eukaryota</taxon>
        <taxon>Metazoa</taxon>
        <taxon>Cnidaria</taxon>
        <taxon>Anthozoa</taxon>
        <taxon>Hexacorallia</taxon>
        <taxon>Scleractinia</taxon>
        <taxon>Fungiina</taxon>
        <taxon>Poritidae</taxon>
        <taxon>Porites</taxon>
    </lineage>
</organism>
<protein>
    <submittedName>
        <fullName evidence="1">Uncharacterized protein</fullName>
    </submittedName>
</protein>